<dbReference type="PANTHER" id="PTHR15615:SF108">
    <property type="entry name" value="PROTEIN CNPPD1"/>
    <property type="match status" value="1"/>
</dbReference>
<dbReference type="GO" id="GO:0005634">
    <property type="term" value="C:nucleus"/>
    <property type="evidence" value="ECO:0007669"/>
    <property type="project" value="TreeGrafter"/>
</dbReference>
<feature type="region of interest" description="Disordered" evidence="1">
    <location>
        <begin position="133"/>
        <end position="168"/>
    </location>
</feature>
<dbReference type="Gene3D" id="1.10.472.10">
    <property type="entry name" value="Cyclin-like"/>
    <property type="match status" value="1"/>
</dbReference>
<keyword evidence="2" id="KW-0732">Signal</keyword>
<dbReference type="GO" id="GO:0019901">
    <property type="term" value="F:protein kinase binding"/>
    <property type="evidence" value="ECO:0007669"/>
    <property type="project" value="InterPro"/>
</dbReference>
<dbReference type="InterPro" id="IPR013922">
    <property type="entry name" value="Cyclin_PHO80-like"/>
</dbReference>
<evidence type="ECO:0000256" key="2">
    <source>
        <dbReference type="SAM" id="SignalP"/>
    </source>
</evidence>
<protein>
    <recommendedName>
        <fullName evidence="4">Cyclin N-terminal domain-containing protein</fullName>
    </recommendedName>
</protein>
<dbReference type="SUPFAM" id="SSF47954">
    <property type="entry name" value="Cyclin-like"/>
    <property type="match status" value="1"/>
</dbReference>
<dbReference type="GO" id="GO:0000307">
    <property type="term" value="C:cyclin-dependent protein kinase holoenzyme complex"/>
    <property type="evidence" value="ECO:0007669"/>
    <property type="project" value="TreeGrafter"/>
</dbReference>
<dbReference type="InterPro" id="IPR036915">
    <property type="entry name" value="Cyclin-like_sf"/>
</dbReference>
<dbReference type="Pfam" id="PF08613">
    <property type="entry name" value="Cyclin"/>
    <property type="match status" value="1"/>
</dbReference>
<sequence>MHNIHRLLVTALLVASKATDDVFHANLFMAQCGGISVSELNKLEIKLCRRLSWRLMPSPEQLHRLRSALDDGSTGYWEAWRNTPKAAATCDDILPPCSQEPLHEAKRMPHAKSFQDHLGRILFGAGSTFESMAAKPTAHDEVQQQQERAPGSDLKPSPPSPGSPRSVFRRIFSEQVFSFAS</sequence>
<name>A0A7S4M8A4_9EUKA</name>
<dbReference type="GO" id="GO:0016538">
    <property type="term" value="F:cyclin-dependent protein serine/threonine kinase regulator activity"/>
    <property type="evidence" value="ECO:0007669"/>
    <property type="project" value="TreeGrafter"/>
</dbReference>
<evidence type="ECO:0000256" key="1">
    <source>
        <dbReference type="SAM" id="MobiDB-lite"/>
    </source>
</evidence>
<feature type="signal peptide" evidence="2">
    <location>
        <begin position="1"/>
        <end position="19"/>
    </location>
</feature>
<dbReference type="AlphaFoldDB" id="A0A7S4M8A4"/>
<evidence type="ECO:0008006" key="4">
    <source>
        <dbReference type="Google" id="ProtNLM"/>
    </source>
</evidence>
<dbReference type="PANTHER" id="PTHR15615">
    <property type="match status" value="1"/>
</dbReference>
<gene>
    <name evidence="3" type="ORF">CPOL0286_LOCUS5749</name>
</gene>
<feature type="chain" id="PRO_5031103616" description="Cyclin N-terminal domain-containing protein" evidence="2">
    <location>
        <begin position="20"/>
        <end position="181"/>
    </location>
</feature>
<proteinExistence type="predicted"/>
<accession>A0A7S4M8A4</accession>
<evidence type="ECO:0000313" key="3">
    <source>
        <dbReference type="EMBL" id="CAE2207577.1"/>
    </source>
</evidence>
<dbReference type="EMBL" id="HBKO01012912">
    <property type="protein sequence ID" value="CAE2207577.1"/>
    <property type="molecule type" value="Transcribed_RNA"/>
</dbReference>
<organism evidence="3">
    <name type="scientific">Prymnesium polylepis</name>
    <dbReference type="NCBI Taxonomy" id="72548"/>
    <lineage>
        <taxon>Eukaryota</taxon>
        <taxon>Haptista</taxon>
        <taxon>Haptophyta</taxon>
        <taxon>Prymnesiophyceae</taxon>
        <taxon>Prymnesiales</taxon>
        <taxon>Prymnesiaceae</taxon>
        <taxon>Prymnesium</taxon>
    </lineage>
</organism>
<reference evidence="3" key="1">
    <citation type="submission" date="2021-01" db="EMBL/GenBank/DDBJ databases">
        <authorList>
            <person name="Corre E."/>
            <person name="Pelletier E."/>
            <person name="Niang G."/>
            <person name="Scheremetjew M."/>
            <person name="Finn R."/>
            <person name="Kale V."/>
            <person name="Holt S."/>
            <person name="Cochrane G."/>
            <person name="Meng A."/>
            <person name="Brown T."/>
            <person name="Cohen L."/>
        </authorList>
    </citation>
    <scope>NUCLEOTIDE SEQUENCE</scope>
    <source>
        <strain evidence="3">UIO037</strain>
    </source>
</reference>